<dbReference type="AlphaFoldDB" id="A0A3N2C5F1"/>
<dbReference type="GO" id="GO:0003677">
    <property type="term" value="F:DNA binding"/>
    <property type="evidence" value="ECO:0007669"/>
    <property type="project" value="UniProtKB-KW"/>
</dbReference>
<dbReference type="SMART" id="SM00895">
    <property type="entry name" value="FCD"/>
    <property type="match status" value="1"/>
</dbReference>
<gene>
    <name evidence="5" type="ORF">EDD42_2839</name>
</gene>
<dbReference type="PANTHER" id="PTHR43537">
    <property type="entry name" value="TRANSCRIPTIONAL REGULATOR, GNTR FAMILY"/>
    <property type="match status" value="1"/>
</dbReference>
<evidence type="ECO:0000256" key="2">
    <source>
        <dbReference type="ARBA" id="ARBA00023125"/>
    </source>
</evidence>
<keyword evidence="3" id="KW-0804">Transcription</keyword>
<dbReference type="Pfam" id="PF07729">
    <property type="entry name" value="FCD"/>
    <property type="match status" value="1"/>
</dbReference>
<dbReference type="SUPFAM" id="SSF48008">
    <property type="entry name" value="GntR ligand-binding domain-like"/>
    <property type="match status" value="1"/>
</dbReference>
<evidence type="ECO:0000256" key="1">
    <source>
        <dbReference type="ARBA" id="ARBA00023015"/>
    </source>
</evidence>
<dbReference type="InterPro" id="IPR036388">
    <property type="entry name" value="WH-like_DNA-bd_sf"/>
</dbReference>
<protein>
    <submittedName>
        <fullName evidence="5">DNA-binding GntR family transcriptional regulator</fullName>
    </submittedName>
</protein>
<proteinExistence type="predicted"/>
<dbReference type="InterPro" id="IPR000524">
    <property type="entry name" value="Tscrpt_reg_HTH_GntR"/>
</dbReference>
<reference evidence="5 6" key="1">
    <citation type="submission" date="2018-11" db="EMBL/GenBank/DDBJ databases">
        <title>Sequencing the genomes of 1000 actinobacteria strains.</title>
        <authorList>
            <person name="Klenk H.-P."/>
        </authorList>
    </citation>
    <scope>NUCLEOTIDE SEQUENCE [LARGE SCALE GENOMIC DNA]</scope>
    <source>
        <strain evidence="5 6">DSM 14012</strain>
    </source>
</reference>
<dbReference type="PANTHER" id="PTHR43537:SF5">
    <property type="entry name" value="UXU OPERON TRANSCRIPTIONAL REGULATOR"/>
    <property type="match status" value="1"/>
</dbReference>
<dbReference type="Gene3D" id="1.20.120.530">
    <property type="entry name" value="GntR ligand-binding domain-like"/>
    <property type="match status" value="1"/>
</dbReference>
<dbReference type="InterPro" id="IPR036390">
    <property type="entry name" value="WH_DNA-bd_sf"/>
</dbReference>
<dbReference type="GO" id="GO:0003700">
    <property type="term" value="F:DNA-binding transcription factor activity"/>
    <property type="evidence" value="ECO:0007669"/>
    <property type="project" value="InterPro"/>
</dbReference>
<dbReference type="Gene3D" id="1.10.10.10">
    <property type="entry name" value="Winged helix-like DNA-binding domain superfamily/Winged helix DNA-binding domain"/>
    <property type="match status" value="1"/>
</dbReference>
<dbReference type="SMART" id="SM00345">
    <property type="entry name" value="HTH_GNTR"/>
    <property type="match status" value="1"/>
</dbReference>
<keyword evidence="2 5" id="KW-0238">DNA-binding</keyword>
<evidence type="ECO:0000259" key="4">
    <source>
        <dbReference type="PROSITE" id="PS50949"/>
    </source>
</evidence>
<keyword evidence="6" id="KW-1185">Reference proteome</keyword>
<keyword evidence="1" id="KW-0805">Transcription regulation</keyword>
<dbReference type="InterPro" id="IPR008920">
    <property type="entry name" value="TF_FadR/GntR_C"/>
</dbReference>
<dbReference type="RefSeq" id="WP_085512592.1">
    <property type="nucleotide sequence ID" value="NZ_FXAP01000004.1"/>
</dbReference>
<evidence type="ECO:0000256" key="3">
    <source>
        <dbReference type="ARBA" id="ARBA00023163"/>
    </source>
</evidence>
<sequence length="222" mass="23851">MPAPAQANPHRRALLRDDVYQSLRNAIVDGTFVPGEKLVDTELERWLGVSRTPIREAVLRLARSGLVIAKPGRSTVVAPLDSRATLQAQAVAAAMHELAVREAVPHLSAADLDRMRAANRDFATALQRDDADAALAADDAFHAVAVDVAGNPFIRDALEAVTPLLRRIERLRFSSVAARGSIAQHDAVIEHCAEGDVDAAAALVRGNWTTLADLVLAHLDED</sequence>
<comment type="caution">
    <text evidence="5">The sequence shown here is derived from an EMBL/GenBank/DDBJ whole genome shotgun (WGS) entry which is preliminary data.</text>
</comment>
<evidence type="ECO:0000313" key="5">
    <source>
        <dbReference type="EMBL" id="ROR82743.1"/>
    </source>
</evidence>
<evidence type="ECO:0000313" key="6">
    <source>
        <dbReference type="Proteomes" id="UP000266915"/>
    </source>
</evidence>
<accession>A0A3N2C5F1</accession>
<dbReference type="InterPro" id="IPR011711">
    <property type="entry name" value="GntR_C"/>
</dbReference>
<dbReference type="CDD" id="cd07377">
    <property type="entry name" value="WHTH_GntR"/>
    <property type="match status" value="1"/>
</dbReference>
<dbReference type="SUPFAM" id="SSF46785">
    <property type="entry name" value="Winged helix' DNA-binding domain"/>
    <property type="match status" value="1"/>
</dbReference>
<dbReference type="Proteomes" id="UP000266915">
    <property type="component" value="Unassembled WGS sequence"/>
</dbReference>
<dbReference type="PROSITE" id="PS50949">
    <property type="entry name" value="HTH_GNTR"/>
    <property type="match status" value="1"/>
</dbReference>
<dbReference type="Pfam" id="PF00392">
    <property type="entry name" value="GntR"/>
    <property type="match status" value="1"/>
</dbReference>
<dbReference type="EMBL" id="RKHL01000001">
    <property type="protein sequence ID" value="ROR82743.1"/>
    <property type="molecule type" value="Genomic_DNA"/>
</dbReference>
<name>A0A3N2C5F1_9MICO</name>
<feature type="domain" description="HTH gntR-type" evidence="4">
    <location>
        <begin position="13"/>
        <end position="80"/>
    </location>
</feature>
<organism evidence="5 6">
    <name type="scientific">Plantibacter flavus</name>
    <dbReference type="NCBI Taxonomy" id="150123"/>
    <lineage>
        <taxon>Bacteria</taxon>
        <taxon>Bacillati</taxon>
        <taxon>Actinomycetota</taxon>
        <taxon>Actinomycetes</taxon>
        <taxon>Micrococcales</taxon>
        <taxon>Microbacteriaceae</taxon>
        <taxon>Plantibacter</taxon>
    </lineage>
</organism>